<reference evidence="3" key="1">
    <citation type="journal article" date="2019" name="Int. J. Syst. Evol. Microbiol.">
        <title>The Global Catalogue of Microorganisms (GCM) 10K type strain sequencing project: providing services to taxonomists for standard genome sequencing and annotation.</title>
        <authorList>
            <consortium name="The Broad Institute Genomics Platform"/>
            <consortium name="The Broad Institute Genome Sequencing Center for Infectious Disease"/>
            <person name="Wu L."/>
            <person name="Ma J."/>
        </authorList>
    </citation>
    <scope>NUCLEOTIDE SEQUENCE [LARGE SCALE GENOMIC DNA]</scope>
    <source>
        <strain evidence="3">JCM 16956</strain>
    </source>
</reference>
<feature type="region of interest" description="Disordered" evidence="1">
    <location>
        <begin position="44"/>
        <end position="65"/>
    </location>
</feature>
<evidence type="ECO:0000313" key="3">
    <source>
        <dbReference type="Proteomes" id="UP001501000"/>
    </source>
</evidence>
<dbReference type="EMBL" id="BAABAJ010000006">
    <property type="protein sequence ID" value="GAA3913937.1"/>
    <property type="molecule type" value="Genomic_DNA"/>
</dbReference>
<gene>
    <name evidence="2" type="ORF">GCM10022244_24740</name>
</gene>
<name>A0ABP7M3T8_9ACTN</name>
<proteinExistence type="predicted"/>
<accession>A0ABP7M3T8</accession>
<feature type="compositionally biased region" description="Pro residues" evidence="1">
    <location>
        <begin position="48"/>
        <end position="59"/>
    </location>
</feature>
<evidence type="ECO:0000256" key="1">
    <source>
        <dbReference type="SAM" id="MobiDB-lite"/>
    </source>
</evidence>
<organism evidence="2 3">
    <name type="scientific">Streptomyces gulbargensis</name>
    <dbReference type="NCBI Taxonomy" id="364901"/>
    <lineage>
        <taxon>Bacteria</taxon>
        <taxon>Bacillati</taxon>
        <taxon>Actinomycetota</taxon>
        <taxon>Actinomycetes</taxon>
        <taxon>Kitasatosporales</taxon>
        <taxon>Streptomycetaceae</taxon>
        <taxon>Streptomyces</taxon>
    </lineage>
</organism>
<sequence>MSMGAHARRWGEAGPWAWRVEGGWAWPYPAGCFGRRECAREAGVRLAPRPPARFRPRPGPSGGGR</sequence>
<evidence type="ECO:0000313" key="2">
    <source>
        <dbReference type="EMBL" id="GAA3913937.1"/>
    </source>
</evidence>
<comment type="caution">
    <text evidence="2">The sequence shown here is derived from an EMBL/GenBank/DDBJ whole genome shotgun (WGS) entry which is preliminary data.</text>
</comment>
<protein>
    <submittedName>
        <fullName evidence="2">Uncharacterized protein</fullName>
    </submittedName>
</protein>
<dbReference type="Proteomes" id="UP001501000">
    <property type="component" value="Unassembled WGS sequence"/>
</dbReference>
<keyword evidence="3" id="KW-1185">Reference proteome</keyword>